<evidence type="ECO:0000313" key="2">
    <source>
        <dbReference type="EMBL" id="ESW06607.1"/>
    </source>
</evidence>
<reference evidence="3" key="1">
    <citation type="journal article" date="2014" name="Nat. Genet.">
        <title>A reference genome for common bean and genome-wide analysis of dual domestications.</title>
        <authorList>
            <person name="Schmutz J."/>
            <person name="McClean P.E."/>
            <person name="Mamidi S."/>
            <person name="Wu G.A."/>
            <person name="Cannon S.B."/>
            <person name="Grimwood J."/>
            <person name="Jenkins J."/>
            <person name="Shu S."/>
            <person name="Song Q."/>
            <person name="Chavarro C."/>
            <person name="Torres-Torres M."/>
            <person name="Geffroy V."/>
            <person name="Moghaddam S.M."/>
            <person name="Gao D."/>
            <person name="Abernathy B."/>
            <person name="Barry K."/>
            <person name="Blair M."/>
            <person name="Brick M.A."/>
            <person name="Chovatia M."/>
            <person name="Gepts P."/>
            <person name="Goodstein D.M."/>
            <person name="Gonzales M."/>
            <person name="Hellsten U."/>
            <person name="Hyten D.L."/>
            <person name="Jia G."/>
            <person name="Kelly J.D."/>
            <person name="Kudrna D."/>
            <person name="Lee R."/>
            <person name="Richard M.M."/>
            <person name="Miklas P.N."/>
            <person name="Osorno J.M."/>
            <person name="Rodrigues J."/>
            <person name="Thareau V."/>
            <person name="Urrea C.A."/>
            <person name="Wang M."/>
            <person name="Yu Y."/>
            <person name="Zhang M."/>
            <person name="Wing R.A."/>
            <person name="Cregan P.B."/>
            <person name="Rokhsar D.S."/>
            <person name="Jackson S.A."/>
        </authorList>
    </citation>
    <scope>NUCLEOTIDE SEQUENCE [LARGE SCALE GENOMIC DNA]</scope>
    <source>
        <strain evidence="3">cv. G19833</strain>
    </source>
</reference>
<name>V7ALY2_PHAVU</name>
<keyword evidence="1" id="KW-0812">Transmembrane</keyword>
<gene>
    <name evidence="2" type="ORF">PHAVU_010G061600g</name>
</gene>
<protein>
    <submittedName>
        <fullName evidence="2">Uncharacterized protein</fullName>
    </submittedName>
</protein>
<dbReference type="Gramene" id="ESW06607">
    <property type="protein sequence ID" value="ESW06607"/>
    <property type="gene ID" value="PHAVU_010G061600g"/>
</dbReference>
<dbReference type="AlphaFoldDB" id="V7ALY2"/>
<dbReference type="EMBL" id="CM002297">
    <property type="protein sequence ID" value="ESW06607.1"/>
    <property type="molecule type" value="Genomic_DNA"/>
</dbReference>
<proteinExistence type="predicted"/>
<organism evidence="2 3">
    <name type="scientific">Phaseolus vulgaris</name>
    <name type="common">Kidney bean</name>
    <name type="synonym">French bean</name>
    <dbReference type="NCBI Taxonomy" id="3885"/>
    <lineage>
        <taxon>Eukaryota</taxon>
        <taxon>Viridiplantae</taxon>
        <taxon>Streptophyta</taxon>
        <taxon>Embryophyta</taxon>
        <taxon>Tracheophyta</taxon>
        <taxon>Spermatophyta</taxon>
        <taxon>Magnoliopsida</taxon>
        <taxon>eudicotyledons</taxon>
        <taxon>Gunneridae</taxon>
        <taxon>Pentapetalae</taxon>
        <taxon>rosids</taxon>
        <taxon>fabids</taxon>
        <taxon>Fabales</taxon>
        <taxon>Fabaceae</taxon>
        <taxon>Papilionoideae</taxon>
        <taxon>50 kb inversion clade</taxon>
        <taxon>NPAAA clade</taxon>
        <taxon>indigoferoid/millettioid clade</taxon>
        <taxon>Phaseoleae</taxon>
        <taxon>Phaseolus</taxon>
    </lineage>
</organism>
<evidence type="ECO:0000313" key="3">
    <source>
        <dbReference type="Proteomes" id="UP000000226"/>
    </source>
</evidence>
<keyword evidence="1" id="KW-1133">Transmembrane helix</keyword>
<keyword evidence="1" id="KW-0472">Membrane</keyword>
<accession>V7ALY2</accession>
<evidence type="ECO:0000256" key="1">
    <source>
        <dbReference type="SAM" id="Phobius"/>
    </source>
</evidence>
<feature type="transmembrane region" description="Helical" evidence="1">
    <location>
        <begin position="6"/>
        <end position="27"/>
    </location>
</feature>
<keyword evidence="3" id="KW-1185">Reference proteome</keyword>
<dbReference type="Proteomes" id="UP000000226">
    <property type="component" value="Chromosome 10"/>
</dbReference>
<sequence length="124" mass="14307">MILVLLRRIWVFIFSAYLNFSVVLMTLRTYNLLLSHKKCYLLFVKTSLWDLNFDISAHIKSCYLMEDDITHLNELGIGRLCGDAESLLGQVPTLVCLTNAKLKEGENEKKKKIEQIVLEKMALN</sequence>